<evidence type="ECO:0000313" key="4">
    <source>
        <dbReference type="EMBL" id="EFX78111.1"/>
    </source>
</evidence>
<dbReference type="PANTHER" id="PTHR32046">
    <property type="entry name" value="G DOMAIN-CONTAINING PROTEIN"/>
    <property type="match status" value="1"/>
</dbReference>
<evidence type="ECO:0000256" key="1">
    <source>
        <dbReference type="RuleBase" id="RU004560"/>
    </source>
</evidence>
<feature type="coiled-coil region" evidence="2">
    <location>
        <begin position="448"/>
        <end position="500"/>
    </location>
</feature>
<dbReference type="HOGENOM" id="CLU_018951_2_0_1"/>
<dbReference type="STRING" id="6669.E9GQF5"/>
<organism evidence="4 5">
    <name type="scientific">Daphnia pulex</name>
    <name type="common">Water flea</name>
    <dbReference type="NCBI Taxonomy" id="6669"/>
    <lineage>
        <taxon>Eukaryota</taxon>
        <taxon>Metazoa</taxon>
        <taxon>Ecdysozoa</taxon>
        <taxon>Arthropoda</taxon>
        <taxon>Crustacea</taxon>
        <taxon>Branchiopoda</taxon>
        <taxon>Diplostraca</taxon>
        <taxon>Cladocera</taxon>
        <taxon>Anomopoda</taxon>
        <taxon>Daphniidae</taxon>
        <taxon>Daphnia</taxon>
    </lineage>
</organism>
<dbReference type="OrthoDB" id="2386367at2759"/>
<dbReference type="GO" id="GO:0015630">
    <property type="term" value="C:microtubule cytoskeleton"/>
    <property type="evidence" value="ECO:0000318"/>
    <property type="project" value="GO_Central"/>
</dbReference>
<dbReference type="Gene3D" id="3.40.50.300">
    <property type="entry name" value="P-loop containing nucleotide triphosphate hydrolases"/>
    <property type="match status" value="1"/>
</dbReference>
<dbReference type="SUPFAM" id="SSF52540">
    <property type="entry name" value="P-loop containing nucleoside triphosphate hydrolases"/>
    <property type="match status" value="1"/>
</dbReference>
<dbReference type="InterPro" id="IPR027417">
    <property type="entry name" value="P-loop_NTPase"/>
</dbReference>
<protein>
    <submittedName>
        <fullName evidence="4">Septin-4-like protein</fullName>
    </submittedName>
</protein>
<dbReference type="GO" id="GO:0008104">
    <property type="term" value="P:intracellular protein localization"/>
    <property type="evidence" value="ECO:0000318"/>
    <property type="project" value="GO_Central"/>
</dbReference>
<feature type="domain" description="Septin-type G" evidence="3">
    <location>
        <begin position="65"/>
        <end position="146"/>
    </location>
</feature>
<comment type="similarity">
    <text evidence="1">Belongs to the TRAFAC class TrmE-Era-EngA-EngB-Septin-like GTPase superfamily. Septin GTPase family.</text>
</comment>
<keyword evidence="2" id="KW-0175">Coiled coil</keyword>
<reference evidence="4 5" key="1">
    <citation type="journal article" date="2011" name="Science">
        <title>The ecoresponsive genome of Daphnia pulex.</title>
        <authorList>
            <person name="Colbourne J.K."/>
            <person name="Pfrender M.E."/>
            <person name="Gilbert D."/>
            <person name="Thomas W.K."/>
            <person name="Tucker A."/>
            <person name="Oakley T.H."/>
            <person name="Tokishita S."/>
            <person name="Aerts A."/>
            <person name="Arnold G.J."/>
            <person name="Basu M.K."/>
            <person name="Bauer D.J."/>
            <person name="Caceres C.E."/>
            <person name="Carmel L."/>
            <person name="Casola C."/>
            <person name="Choi J.H."/>
            <person name="Detter J.C."/>
            <person name="Dong Q."/>
            <person name="Dusheyko S."/>
            <person name="Eads B.D."/>
            <person name="Frohlich T."/>
            <person name="Geiler-Samerotte K.A."/>
            <person name="Gerlach D."/>
            <person name="Hatcher P."/>
            <person name="Jogdeo S."/>
            <person name="Krijgsveld J."/>
            <person name="Kriventseva E.V."/>
            <person name="Kultz D."/>
            <person name="Laforsch C."/>
            <person name="Lindquist E."/>
            <person name="Lopez J."/>
            <person name="Manak J.R."/>
            <person name="Muller J."/>
            <person name="Pangilinan J."/>
            <person name="Patwardhan R.P."/>
            <person name="Pitluck S."/>
            <person name="Pritham E.J."/>
            <person name="Rechtsteiner A."/>
            <person name="Rho M."/>
            <person name="Rogozin I.B."/>
            <person name="Sakarya O."/>
            <person name="Salamov A."/>
            <person name="Schaack S."/>
            <person name="Shapiro H."/>
            <person name="Shiga Y."/>
            <person name="Skalitzky C."/>
            <person name="Smith Z."/>
            <person name="Souvorov A."/>
            <person name="Sung W."/>
            <person name="Tang Z."/>
            <person name="Tsuchiya D."/>
            <person name="Tu H."/>
            <person name="Vos H."/>
            <person name="Wang M."/>
            <person name="Wolf Y.I."/>
            <person name="Yamagata H."/>
            <person name="Yamada T."/>
            <person name="Ye Y."/>
            <person name="Shaw J.R."/>
            <person name="Andrews J."/>
            <person name="Crease T.J."/>
            <person name="Tang H."/>
            <person name="Lucas S.M."/>
            <person name="Robertson H.M."/>
            <person name="Bork P."/>
            <person name="Koonin E.V."/>
            <person name="Zdobnov E.M."/>
            <person name="Grigoriev I.V."/>
            <person name="Lynch M."/>
            <person name="Boore J.L."/>
        </authorList>
    </citation>
    <scope>NUCLEOTIDE SEQUENCE [LARGE SCALE GENOMIC DNA]</scope>
</reference>
<dbReference type="GO" id="GO:0003924">
    <property type="term" value="F:GTPase activity"/>
    <property type="evidence" value="ECO:0000318"/>
    <property type="project" value="GO_Central"/>
</dbReference>
<dbReference type="CDD" id="cd00882">
    <property type="entry name" value="Ras_like_GTPase"/>
    <property type="match status" value="1"/>
</dbReference>
<dbReference type="AlphaFoldDB" id="E9GQF5"/>
<dbReference type="PhylomeDB" id="E9GQF5"/>
<dbReference type="Proteomes" id="UP000000305">
    <property type="component" value="Unassembled WGS sequence"/>
</dbReference>
<dbReference type="InterPro" id="IPR030379">
    <property type="entry name" value="G_SEPTIN_dom"/>
</dbReference>
<dbReference type="GO" id="GO:0060090">
    <property type="term" value="F:molecular adaptor activity"/>
    <property type="evidence" value="ECO:0000318"/>
    <property type="project" value="GO_Central"/>
</dbReference>
<evidence type="ECO:0000313" key="5">
    <source>
        <dbReference type="Proteomes" id="UP000000305"/>
    </source>
</evidence>
<dbReference type="GO" id="GO:0061640">
    <property type="term" value="P:cytoskeleton-dependent cytokinesis"/>
    <property type="evidence" value="ECO:0000318"/>
    <property type="project" value="GO_Central"/>
</dbReference>
<keyword evidence="5" id="KW-1185">Reference proteome</keyword>
<name>E9GQF5_DAPPU</name>
<dbReference type="InParanoid" id="E9GQF5"/>
<dbReference type="PANTHER" id="PTHR32046:SF14">
    <property type="match status" value="1"/>
</dbReference>
<accession>E9GQF5</accession>
<keyword evidence="1" id="KW-0547">Nucleotide-binding</keyword>
<dbReference type="KEGG" id="dpx:DAPPUDRAFT_105344"/>
<evidence type="ECO:0000259" key="3">
    <source>
        <dbReference type="Pfam" id="PF00735"/>
    </source>
</evidence>
<dbReference type="EMBL" id="GL732558">
    <property type="protein sequence ID" value="EFX78111.1"/>
    <property type="molecule type" value="Genomic_DNA"/>
</dbReference>
<proteinExistence type="inferred from homology"/>
<dbReference type="eggNOG" id="ENOG502QTS0">
    <property type="taxonomic scope" value="Eukaryota"/>
</dbReference>
<dbReference type="FunFam" id="3.40.50.300:FF:002049">
    <property type="entry name" value="Si:ch73-170d6.2"/>
    <property type="match status" value="1"/>
</dbReference>
<dbReference type="OMA" id="ASHFCEN"/>
<dbReference type="GO" id="GO:0005525">
    <property type="term" value="F:GTP binding"/>
    <property type="evidence" value="ECO:0007669"/>
    <property type="project" value="UniProtKB-KW"/>
</dbReference>
<dbReference type="GO" id="GO:0005940">
    <property type="term" value="C:septin ring"/>
    <property type="evidence" value="ECO:0000318"/>
    <property type="project" value="GO_Central"/>
</dbReference>
<dbReference type="GO" id="GO:0032153">
    <property type="term" value="C:cell division site"/>
    <property type="evidence" value="ECO:0000318"/>
    <property type="project" value="GO_Central"/>
</dbReference>
<evidence type="ECO:0000256" key="2">
    <source>
        <dbReference type="SAM" id="Coils"/>
    </source>
</evidence>
<dbReference type="Pfam" id="PF00735">
    <property type="entry name" value="Septin"/>
    <property type="match status" value="1"/>
</dbReference>
<sequence length="562" mass="63083">MADQKTNNGLAISIAQQCTDFRHENQMKLCTLPLENTSNFSEASAIVKRYSFGKPNQLKCKTSKTILVMGATGSGKTTWINAMVNYVLGVEWDDPFRFILVDENLRGGSQANSQTQEVTAYDLHYQDGFRIPFSLTIVDTPGFGDTGGIARDKEITTAIEELFRDENGIVELDAVGFVVQSALVRLTTSQKYIFNSVLGIFGKDVKENIRFLVTFSDGRKPPVLEAIKEAELPCRMDSKGLPCHQKFNNGAIYTNNQDEEDSMSPIEWKNGMTNFKSFFVGLSEMSITSLQLTKEVLANRRQLEMKLKWMQDGIPQHLTQMEELRKKEEIVRMHNVAIDANQNFEIKVKVAKKIQDPINSTALSCNSCERTCQDDCNPNTAIAHVEAFCEITGAFAAIPFLGLLALGIQHAVNAATDPQCKICKCVSSKHEKGQFRWICKDVEETHTVEDMRNNYEKAKGKKMDAEELVTALRNDVDNLKKEIIKTIDEIKVLHNELKNNALHGNPLTTPEYIRMMIDNEKKTGQEGSAERIKSLQELLPLAKMAGDIMEDATGFVKEQLKD</sequence>
<keyword evidence="1" id="KW-0342">GTP-binding</keyword>
<dbReference type="GO" id="GO:0031105">
    <property type="term" value="C:septin complex"/>
    <property type="evidence" value="ECO:0000318"/>
    <property type="project" value="GO_Central"/>
</dbReference>
<gene>
    <name evidence="4" type="ORF">DAPPUDRAFT_105344</name>
</gene>